<feature type="non-terminal residue" evidence="3">
    <location>
        <position position="1"/>
    </location>
</feature>
<evidence type="ECO:0000313" key="3">
    <source>
        <dbReference type="EMBL" id="GFR45850.1"/>
    </source>
</evidence>
<dbReference type="CDD" id="cd04301">
    <property type="entry name" value="NAT_SF"/>
    <property type="match status" value="1"/>
</dbReference>
<dbReference type="PROSITE" id="PS51186">
    <property type="entry name" value="GNAT"/>
    <property type="match status" value="1"/>
</dbReference>
<evidence type="ECO:0000259" key="2">
    <source>
        <dbReference type="PROSITE" id="PS51186"/>
    </source>
</evidence>
<evidence type="ECO:0000256" key="1">
    <source>
        <dbReference type="SAM" id="MobiDB-lite"/>
    </source>
</evidence>
<name>A0AAD3DPW6_9CHLO</name>
<accession>A0AAD3DPW6</accession>
<feature type="compositionally biased region" description="Basic and acidic residues" evidence="1">
    <location>
        <begin position="428"/>
        <end position="442"/>
    </location>
</feature>
<dbReference type="SUPFAM" id="SSF55729">
    <property type="entry name" value="Acyl-CoA N-acyltransferases (Nat)"/>
    <property type="match status" value="1"/>
</dbReference>
<feature type="compositionally biased region" description="Pro residues" evidence="1">
    <location>
        <begin position="386"/>
        <end position="395"/>
    </location>
</feature>
<proteinExistence type="predicted"/>
<keyword evidence="4" id="KW-1185">Reference proteome</keyword>
<feature type="compositionally biased region" description="Acidic residues" evidence="1">
    <location>
        <begin position="344"/>
        <end position="354"/>
    </location>
</feature>
<sequence>MKRLTTGTLLESHLHALQLTSGAASGAAVVEVLPPFPTDELKPTLKCKYKDVKELLAATFPKNRVEIHDSVYGGRNGGSGNYSYRACLAAGVWVRHGEGRGRILCAALLRLNLKLDAARTAEASRTHVQLLYLATRPDCRHRGLARLLLRHILRAAAAQGHQYASVVVGGRDVQAYWCRMGFSAGPEGWQEPPGGVRRARAGETEAVRAVVAASRQHQPHSAIWVTPLQPEPGGMTWEERVAAAEAQVKLSTPAAPAAEAAAAAAEAAAAGGAASVKPAAAVQGASAAAQGAPGGVTAAMEVGEAEAAAAAAAGAAAVAATAAGAPPAEELPERSFVYNRGSSDEEEDEEEVEEGGGKEQQSVIASAAAGAAAQLPSQAPHTSPTVRPPARPGPNPYGDMFGSDDDGEGEEQVDDDGEGEEQVDDEQREASSGRQGRWERVCVQEQLGQAELRGQQPQREQREEGSEQDQGTAEEEAISSFTHVDSGGELERGRGAEGGTGAE</sequence>
<feature type="compositionally biased region" description="Acidic residues" evidence="1">
    <location>
        <begin position="402"/>
        <end position="427"/>
    </location>
</feature>
<dbReference type="Pfam" id="PF00583">
    <property type="entry name" value="Acetyltransf_1"/>
    <property type="match status" value="1"/>
</dbReference>
<dbReference type="AlphaFoldDB" id="A0AAD3DPW6"/>
<feature type="domain" description="N-acetyltransferase" evidence="2">
    <location>
        <begin position="39"/>
        <end position="203"/>
    </location>
</feature>
<organism evidence="3 4">
    <name type="scientific">Astrephomene gubernaculifera</name>
    <dbReference type="NCBI Taxonomy" id="47775"/>
    <lineage>
        <taxon>Eukaryota</taxon>
        <taxon>Viridiplantae</taxon>
        <taxon>Chlorophyta</taxon>
        <taxon>core chlorophytes</taxon>
        <taxon>Chlorophyceae</taxon>
        <taxon>CS clade</taxon>
        <taxon>Chlamydomonadales</taxon>
        <taxon>Astrephomenaceae</taxon>
        <taxon>Astrephomene</taxon>
    </lineage>
</organism>
<feature type="compositionally biased region" description="Low complexity" evidence="1">
    <location>
        <begin position="359"/>
        <end position="379"/>
    </location>
</feature>
<dbReference type="Proteomes" id="UP001054857">
    <property type="component" value="Unassembled WGS sequence"/>
</dbReference>
<dbReference type="Gene3D" id="3.40.630.30">
    <property type="match status" value="1"/>
</dbReference>
<comment type="caution">
    <text evidence="3">The sequence shown here is derived from an EMBL/GenBank/DDBJ whole genome shotgun (WGS) entry which is preliminary data.</text>
</comment>
<gene>
    <name evidence="3" type="ORF">Agub_g7183</name>
</gene>
<protein>
    <recommendedName>
        <fullName evidence="2">N-acetyltransferase domain-containing protein</fullName>
    </recommendedName>
</protein>
<dbReference type="EMBL" id="BMAR01000011">
    <property type="protein sequence ID" value="GFR45850.1"/>
    <property type="molecule type" value="Genomic_DNA"/>
</dbReference>
<evidence type="ECO:0000313" key="4">
    <source>
        <dbReference type="Proteomes" id="UP001054857"/>
    </source>
</evidence>
<dbReference type="GO" id="GO:0016747">
    <property type="term" value="F:acyltransferase activity, transferring groups other than amino-acyl groups"/>
    <property type="evidence" value="ECO:0007669"/>
    <property type="project" value="InterPro"/>
</dbReference>
<dbReference type="InterPro" id="IPR000182">
    <property type="entry name" value="GNAT_dom"/>
</dbReference>
<reference evidence="3 4" key="1">
    <citation type="journal article" date="2021" name="Sci. Rep.">
        <title>Genome sequencing of the multicellular alga Astrephomene provides insights into convergent evolution of germ-soma differentiation.</title>
        <authorList>
            <person name="Yamashita S."/>
            <person name="Yamamoto K."/>
            <person name="Matsuzaki R."/>
            <person name="Suzuki S."/>
            <person name="Yamaguchi H."/>
            <person name="Hirooka S."/>
            <person name="Minakuchi Y."/>
            <person name="Miyagishima S."/>
            <person name="Kawachi M."/>
            <person name="Toyoda A."/>
            <person name="Nozaki H."/>
        </authorList>
    </citation>
    <scope>NUCLEOTIDE SEQUENCE [LARGE SCALE GENOMIC DNA]</scope>
    <source>
        <strain evidence="3 4">NIES-4017</strain>
    </source>
</reference>
<dbReference type="InterPro" id="IPR016181">
    <property type="entry name" value="Acyl_CoA_acyltransferase"/>
</dbReference>
<feature type="region of interest" description="Disordered" evidence="1">
    <location>
        <begin position="340"/>
        <end position="503"/>
    </location>
</feature>